<accession>A0A395I671</accession>
<dbReference type="RefSeq" id="XP_025554906.1">
    <property type="nucleotide sequence ID" value="XM_025699237.1"/>
</dbReference>
<sequence length="331" mass="39009">MNAKILKAFHQDDGMACILEVQVTPPLGKMSNPMMLKLFDRRYAAVARTWRLGYGRDPANWATWVEQEYLEYRCKEKSLITMQILTQNEPPRWEHLSWEPAQREIYFEDIMRRHLETEADAWLRLNPLQCDMIPQFYGRISVTWDAMSDDGQSTATGLCHGLLHEEVSGFSLVKLREMVPQSSWQTYCNQVLKVLQEINELDVRTEGLSLLDFALHRIVNGDSDEEEDYDLKDNNDLVVVLINLKSCRIREYEQSEHEFRRLLALEDEEFSIGQQLELLTRGAWTYRRSDYYRKLDRDFPDIKLEQEAEIEEEEPELPIYYTTRGGTPVNR</sequence>
<dbReference type="GeneID" id="37203526"/>
<name>A0A395I671_ASPHC</name>
<evidence type="ECO:0000313" key="1">
    <source>
        <dbReference type="EMBL" id="RAL15752.1"/>
    </source>
</evidence>
<dbReference type="Proteomes" id="UP000248961">
    <property type="component" value="Unassembled WGS sequence"/>
</dbReference>
<protein>
    <submittedName>
        <fullName evidence="1">Uncharacterized protein</fullName>
    </submittedName>
</protein>
<dbReference type="VEuPathDB" id="FungiDB:BO97DRAFT_458636"/>
<dbReference type="STRING" id="1450537.A0A395I671"/>
<proteinExistence type="predicted"/>
<evidence type="ECO:0000313" key="2">
    <source>
        <dbReference type="Proteomes" id="UP000248961"/>
    </source>
</evidence>
<gene>
    <name evidence="1" type="ORF">BO97DRAFT_458636</name>
</gene>
<reference evidence="1 2" key="1">
    <citation type="submission" date="2018-02" db="EMBL/GenBank/DDBJ databases">
        <title>The genomes of Aspergillus section Nigri reveals drivers in fungal speciation.</title>
        <authorList>
            <consortium name="DOE Joint Genome Institute"/>
            <person name="Vesth T.C."/>
            <person name="Nybo J."/>
            <person name="Theobald S."/>
            <person name="Brandl J."/>
            <person name="Frisvad J.C."/>
            <person name="Nielsen K.F."/>
            <person name="Lyhne E.K."/>
            <person name="Kogle M.E."/>
            <person name="Kuo A."/>
            <person name="Riley R."/>
            <person name="Clum A."/>
            <person name="Nolan M."/>
            <person name="Lipzen A."/>
            <person name="Salamov A."/>
            <person name="Henrissat B."/>
            <person name="Wiebenga A."/>
            <person name="De vries R.P."/>
            <person name="Grigoriev I.V."/>
            <person name="Mortensen U.H."/>
            <person name="Andersen M.R."/>
            <person name="Baker S.E."/>
        </authorList>
    </citation>
    <scope>NUCLEOTIDE SEQUENCE [LARGE SCALE GENOMIC DNA]</scope>
    <source>
        <strain evidence="1 2">CBS 101889</strain>
    </source>
</reference>
<dbReference type="EMBL" id="KZ824270">
    <property type="protein sequence ID" value="RAL15752.1"/>
    <property type="molecule type" value="Genomic_DNA"/>
</dbReference>
<keyword evidence="2" id="KW-1185">Reference proteome</keyword>
<dbReference type="OrthoDB" id="5134445at2759"/>
<dbReference type="AlphaFoldDB" id="A0A395I671"/>
<organism evidence="1 2">
    <name type="scientific">Aspergillus homomorphus (strain CBS 101889)</name>
    <dbReference type="NCBI Taxonomy" id="1450537"/>
    <lineage>
        <taxon>Eukaryota</taxon>
        <taxon>Fungi</taxon>
        <taxon>Dikarya</taxon>
        <taxon>Ascomycota</taxon>
        <taxon>Pezizomycotina</taxon>
        <taxon>Eurotiomycetes</taxon>
        <taxon>Eurotiomycetidae</taxon>
        <taxon>Eurotiales</taxon>
        <taxon>Aspergillaceae</taxon>
        <taxon>Aspergillus</taxon>
        <taxon>Aspergillus subgen. Circumdati</taxon>
    </lineage>
</organism>